<sequence length="81" mass="9729">MGHTSGEHRWVWTRWPSIVWPTQQGGFGLRRLEEVVEAFSIKLWWNLRTKRSLLRRCMEARYFRHQHPANVSANNKASPVW</sequence>
<name>A0AAX6HF28_IRIPA</name>
<dbReference type="AlphaFoldDB" id="A0AAX6HF28"/>
<accession>A0AAX6HF28</accession>
<proteinExistence type="predicted"/>
<dbReference type="EMBL" id="JANAVB010010198">
    <property type="protein sequence ID" value="KAJ6839181.1"/>
    <property type="molecule type" value="Genomic_DNA"/>
</dbReference>
<evidence type="ECO:0000313" key="2">
    <source>
        <dbReference type="Proteomes" id="UP001140949"/>
    </source>
</evidence>
<keyword evidence="2" id="KW-1185">Reference proteome</keyword>
<comment type="caution">
    <text evidence="1">The sequence shown here is derived from an EMBL/GenBank/DDBJ whole genome shotgun (WGS) entry which is preliminary data.</text>
</comment>
<reference evidence="1" key="2">
    <citation type="submission" date="2023-04" db="EMBL/GenBank/DDBJ databases">
        <authorList>
            <person name="Bruccoleri R.E."/>
            <person name="Oakeley E.J."/>
            <person name="Faust A.-M."/>
            <person name="Dessus-Babus S."/>
            <person name="Altorfer M."/>
            <person name="Burckhardt D."/>
            <person name="Oertli M."/>
            <person name="Naumann U."/>
            <person name="Petersen F."/>
            <person name="Wong J."/>
        </authorList>
    </citation>
    <scope>NUCLEOTIDE SEQUENCE</scope>
    <source>
        <strain evidence="1">GSM-AAB239-AS_SAM_17_03QT</strain>
        <tissue evidence="1">Leaf</tissue>
    </source>
</reference>
<dbReference type="Proteomes" id="UP001140949">
    <property type="component" value="Unassembled WGS sequence"/>
</dbReference>
<protein>
    <submittedName>
        <fullName evidence="1">Uncharacterized protein</fullName>
    </submittedName>
</protein>
<reference evidence="1" key="1">
    <citation type="journal article" date="2023" name="GigaByte">
        <title>Genome assembly of the bearded iris, Iris pallida Lam.</title>
        <authorList>
            <person name="Bruccoleri R.E."/>
            <person name="Oakeley E.J."/>
            <person name="Faust A.M.E."/>
            <person name="Altorfer M."/>
            <person name="Dessus-Babus S."/>
            <person name="Burckhardt D."/>
            <person name="Oertli M."/>
            <person name="Naumann U."/>
            <person name="Petersen F."/>
            <person name="Wong J."/>
        </authorList>
    </citation>
    <scope>NUCLEOTIDE SEQUENCE</scope>
    <source>
        <strain evidence="1">GSM-AAB239-AS_SAM_17_03QT</strain>
    </source>
</reference>
<gene>
    <name evidence="1" type="ORF">M6B38_315865</name>
</gene>
<evidence type="ECO:0000313" key="1">
    <source>
        <dbReference type="EMBL" id="KAJ6839181.1"/>
    </source>
</evidence>
<organism evidence="1 2">
    <name type="scientific">Iris pallida</name>
    <name type="common">Sweet iris</name>
    <dbReference type="NCBI Taxonomy" id="29817"/>
    <lineage>
        <taxon>Eukaryota</taxon>
        <taxon>Viridiplantae</taxon>
        <taxon>Streptophyta</taxon>
        <taxon>Embryophyta</taxon>
        <taxon>Tracheophyta</taxon>
        <taxon>Spermatophyta</taxon>
        <taxon>Magnoliopsida</taxon>
        <taxon>Liliopsida</taxon>
        <taxon>Asparagales</taxon>
        <taxon>Iridaceae</taxon>
        <taxon>Iridoideae</taxon>
        <taxon>Irideae</taxon>
        <taxon>Iris</taxon>
    </lineage>
</organism>